<gene>
    <name evidence="2" type="ORF">F9K94_21205</name>
</gene>
<name>A0A7V7VR08_9HYPH</name>
<reference evidence="2 3" key="1">
    <citation type="submission" date="2019-09" db="EMBL/GenBank/DDBJ databases">
        <title>Taxonomic organization of the family Brucellaceae based on a phylogenomic approach.</title>
        <authorList>
            <person name="Leclercq S."/>
            <person name="Cloeckaert A."/>
            <person name="Zygmunt M.S."/>
        </authorList>
    </citation>
    <scope>NUCLEOTIDE SEQUENCE [LARGE SCALE GENOMIC DNA]</scope>
    <source>
        <strain evidence="2 3">TA93</strain>
    </source>
</reference>
<dbReference type="EMBL" id="WBVY01000007">
    <property type="protein sequence ID" value="KAB2655078.1"/>
    <property type="molecule type" value="Genomic_DNA"/>
</dbReference>
<organism evidence="2 3">
    <name type="scientific">Brucella tritici</name>
    <dbReference type="NCBI Taxonomy" id="94626"/>
    <lineage>
        <taxon>Bacteria</taxon>
        <taxon>Pseudomonadati</taxon>
        <taxon>Pseudomonadota</taxon>
        <taxon>Alphaproteobacteria</taxon>
        <taxon>Hyphomicrobiales</taxon>
        <taxon>Brucellaceae</taxon>
        <taxon>Brucella/Ochrobactrum group</taxon>
        <taxon>Brucella</taxon>
    </lineage>
</organism>
<feature type="chain" id="PRO_5031434451" evidence="1">
    <location>
        <begin position="22"/>
        <end position="285"/>
    </location>
</feature>
<dbReference type="RefSeq" id="WP_151648281.1">
    <property type="nucleotide sequence ID" value="NZ_WBVY01000007.1"/>
</dbReference>
<evidence type="ECO:0000313" key="3">
    <source>
        <dbReference type="Proteomes" id="UP000460650"/>
    </source>
</evidence>
<comment type="caution">
    <text evidence="2">The sequence shown here is derived from an EMBL/GenBank/DDBJ whole genome shotgun (WGS) entry which is preliminary data.</text>
</comment>
<sequence>MAKLSPYLLMLAAILSSGASAGQFDASNASCSEQRVSTPPVLFGKIAFADGPHEVVCKLRESGYANGTVTFDINNYRMLEPRPVTIGKRTYQEIVNSFWASAGKLAKSSKVEHVPYRENFNFRGQSLDYYVQGGPKNVFTGTVVPVIEAADIDWEGVKFYGRFQFNQEMEPFSFAINRIKRGDPVIIHPWMGKRVLETAFLSGISLSYAKDDKTVTPAVAAETRSVALKLFRDLYTRYGDRVKFGRSSDGADAVLEDSGAVYKVSYRERGNIFADLIVDIGRKPR</sequence>
<keyword evidence="1" id="KW-0732">Signal</keyword>
<protein>
    <submittedName>
        <fullName evidence="2">Uncharacterized protein</fullName>
    </submittedName>
</protein>
<dbReference type="AlphaFoldDB" id="A0A7V7VR08"/>
<dbReference type="Proteomes" id="UP000460650">
    <property type="component" value="Unassembled WGS sequence"/>
</dbReference>
<accession>A0A7V7VR08</accession>
<evidence type="ECO:0000256" key="1">
    <source>
        <dbReference type="SAM" id="SignalP"/>
    </source>
</evidence>
<proteinExistence type="predicted"/>
<evidence type="ECO:0000313" key="2">
    <source>
        <dbReference type="EMBL" id="KAB2655078.1"/>
    </source>
</evidence>
<feature type="signal peptide" evidence="1">
    <location>
        <begin position="1"/>
        <end position="21"/>
    </location>
</feature>